<dbReference type="Pfam" id="PF02811">
    <property type="entry name" value="PHP"/>
    <property type="match status" value="1"/>
</dbReference>
<dbReference type="Proteomes" id="UP000436911">
    <property type="component" value="Unassembled WGS sequence"/>
</dbReference>
<dbReference type="UniPathway" id="UPA00031">
    <property type="reaction ID" value="UER00013"/>
</dbReference>
<dbReference type="SUPFAM" id="SSF89550">
    <property type="entry name" value="PHP domain-like"/>
    <property type="match status" value="1"/>
</dbReference>
<protein>
    <recommendedName>
        <fullName evidence="3 8">Histidinol-phosphatase</fullName>
        <shortName evidence="8">HolPase</shortName>
        <ecNumber evidence="3 8">3.1.3.15</ecNumber>
    </recommendedName>
</protein>
<evidence type="ECO:0000313" key="13">
    <source>
        <dbReference type="Proteomes" id="UP000436911"/>
    </source>
</evidence>
<evidence type="ECO:0000256" key="8">
    <source>
        <dbReference type="RuleBase" id="RU366003"/>
    </source>
</evidence>
<keyword evidence="4 8" id="KW-0028">Amino-acid biosynthesis</keyword>
<comment type="catalytic activity">
    <reaction evidence="7 8">
        <text>L-histidinol phosphate + H2O = L-histidinol + phosphate</text>
        <dbReference type="Rhea" id="RHEA:14465"/>
        <dbReference type="ChEBI" id="CHEBI:15377"/>
        <dbReference type="ChEBI" id="CHEBI:43474"/>
        <dbReference type="ChEBI" id="CHEBI:57699"/>
        <dbReference type="ChEBI" id="CHEBI:57980"/>
        <dbReference type="EC" id="3.1.3.15"/>
    </reaction>
</comment>
<keyword evidence="6 8" id="KW-0368">Histidine biosynthesis</keyword>
<feature type="domain" description="PHP" evidence="9">
    <location>
        <begin position="10"/>
        <end position="210"/>
    </location>
</feature>
<dbReference type="GO" id="GO:0000105">
    <property type="term" value="P:L-histidine biosynthetic process"/>
    <property type="evidence" value="ECO:0007669"/>
    <property type="project" value="UniProtKB-UniRule"/>
</dbReference>
<dbReference type="PANTHER" id="PTHR21039:SF0">
    <property type="entry name" value="HISTIDINOL-PHOSPHATASE"/>
    <property type="match status" value="1"/>
</dbReference>
<accession>A0A109CUA0</accession>
<dbReference type="GO" id="GO:0004401">
    <property type="term" value="F:histidinol-phosphatase activity"/>
    <property type="evidence" value="ECO:0007669"/>
    <property type="project" value="UniProtKB-UniRule"/>
</dbReference>
<evidence type="ECO:0000256" key="2">
    <source>
        <dbReference type="ARBA" id="ARBA00009152"/>
    </source>
</evidence>
<dbReference type="EC" id="3.1.3.15" evidence="3 8"/>
<evidence type="ECO:0000256" key="4">
    <source>
        <dbReference type="ARBA" id="ARBA00022605"/>
    </source>
</evidence>
<dbReference type="PANTHER" id="PTHR21039">
    <property type="entry name" value="HISTIDINOL PHOSPHATASE-RELATED"/>
    <property type="match status" value="1"/>
</dbReference>
<evidence type="ECO:0000256" key="1">
    <source>
        <dbReference type="ARBA" id="ARBA00004970"/>
    </source>
</evidence>
<sequence>MTWFSYHGGHSGQFCDHAKSTLAEVIETAIDRGFTHYGLSEHCPRYREEDLYPGEERLGVAGLVRQFADYVDHAFKLRDAYADRIELLIGFETEKLPPDTWLAKMKAIRDAHPFDYIVGSVHDIDGCWLDYSAQSTEALKQELGGTDALQIAYFRSATDMVQRLRPDVVAHLDLVRKFEPASFEFSPAVLREVDILLEAIKAYGGILDVNCAAFRNGYGPVYPLPHILKRACHMGIRVTLGDDSHGVDTVGVGLEQSVAAIRAAGFESIAYLTRANGWLQADIDDVVPGKI</sequence>
<dbReference type="NCBIfam" id="TIGR01856">
    <property type="entry name" value="hisJ_fam"/>
    <property type="match status" value="1"/>
</dbReference>
<evidence type="ECO:0000256" key="5">
    <source>
        <dbReference type="ARBA" id="ARBA00022801"/>
    </source>
</evidence>
<evidence type="ECO:0000313" key="12">
    <source>
        <dbReference type="Proteomes" id="UP000175993"/>
    </source>
</evidence>
<evidence type="ECO:0000259" key="9">
    <source>
        <dbReference type="Pfam" id="PF02811"/>
    </source>
</evidence>
<dbReference type="Gene3D" id="3.20.20.140">
    <property type="entry name" value="Metal-dependent hydrolases"/>
    <property type="match status" value="1"/>
</dbReference>
<dbReference type="GO" id="GO:0005737">
    <property type="term" value="C:cytoplasm"/>
    <property type="evidence" value="ECO:0007669"/>
    <property type="project" value="TreeGrafter"/>
</dbReference>
<reference evidence="11 12" key="2">
    <citation type="submission" date="2019-11" db="EMBL/GenBank/DDBJ databases">
        <title>Whole-genome sequencing of Allorhizobium vitis.</title>
        <authorList>
            <person name="Gan H.M."/>
            <person name="Savka M.A."/>
        </authorList>
    </citation>
    <scope>NUCLEOTIDE SEQUENCE [LARGE SCALE GENOMIC DNA]</scope>
    <source>
        <strain evidence="11 12">AB4</strain>
    </source>
</reference>
<evidence type="ECO:0000256" key="6">
    <source>
        <dbReference type="ARBA" id="ARBA00023102"/>
    </source>
</evidence>
<evidence type="ECO:0000313" key="11">
    <source>
        <dbReference type="EMBL" id="MUP05519.1"/>
    </source>
</evidence>
<evidence type="ECO:0000313" key="10">
    <source>
        <dbReference type="EMBL" id="KAA3520987.1"/>
    </source>
</evidence>
<organism evidence="10 13">
    <name type="scientific">Agrobacterium vitis</name>
    <name type="common">Rhizobium vitis</name>
    <dbReference type="NCBI Taxonomy" id="373"/>
    <lineage>
        <taxon>Bacteria</taxon>
        <taxon>Pseudomonadati</taxon>
        <taxon>Pseudomonadota</taxon>
        <taxon>Alphaproteobacteria</taxon>
        <taxon>Hyphomicrobiales</taxon>
        <taxon>Rhizobiaceae</taxon>
        <taxon>Rhizobium/Agrobacterium group</taxon>
        <taxon>Agrobacterium</taxon>
    </lineage>
</organism>
<dbReference type="InterPro" id="IPR016195">
    <property type="entry name" value="Pol/histidinol_Pase-like"/>
</dbReference>
<reference evidence="10 13" key="1">
    <citation type="submission" date="2018-08" db="EMBL/GenBank/DDBJ databases">
        <title>Genome sequencing of Agrobacterium vitis strain ICMP 10754.</title>
        <authorList>
            <person name="Visnovsky S.B."/>
            <person name="Pitman A.R."/>
        </authorList>
    </citation>
    <scope>NUCLEOTIDE SEQUENCE [LARGE SCALE GENOMIC DNA]</scope>
    <source>
        <strain evidence="10 13">ICMP 10754</strain>
    </source>
</reference>
<dbReference type="EMBL" id="QUSG01000023">
    <property type="protein sequence ID" value="KAA3520987.1"/>
    <property type="molecule type" value="Genomic_DNA"/>
</dbReference>
<comment type="pathway">
    <text evidence="1 8">Amino-acid biosynthesis; L-histidine biosynthesis; L-histidine from 5-phospho-alpha-D-ribose 1-diphosphate: step 8/9.</text>
</comment>
<dbReference type="Proteomes" id="UP000175993">
    <property type="component" value="Unassembled WGS sequence"/>
</dbReference>
<dbReference type="InterPro" id="IPR010140">
    <property type="entry name" value="Histidinol_P_phosphatase_HisJ"/>
</dbReference>
<dbReference type="GeneID" id="60684093"/>
<comment type="caution">
    <text evidence="10">The sequence shown here is derived from an EMBL/GenBank/DDBJ whole genome shotgun (WGS) entry which is preliminary data.</text>
</comment>
<evidence type="ECO:0000256" key="3">
    <source>
        <dbReference type="ARBA" id="ARBA00013085"/>
    </source>
</evidence>
<proteinExistence type="inferred from homology"/>
<gene>
    <name evidence="11" type="ORF">BBI04_011900</name>
    <name evidence="10" type="ORF">DXT89_24155</name>
</gene>
<dbReference type="CDD" id="cd12110">
    <property type="entry name" value="PHP_HisPPase_Hisj_like"/>
    <property type="match status" value="1"/>
</dbReference>
<dbReference type="RefSeq" id="WP_060717760.1">
    <property type="nucleotide sequence ID" value="NZ_CP118261.1"/>
</dbReference>
<dbReference type="AlphaFoldDB" id="A0A109CUA0"/>
<comment type="similarity">
    <text evidence="2 8">Belongs to the PHP hydrolase family. HisK subfamily.</text>
</comment>
<dbReference type="EMBL" id="MBEV02000005">
    <property type="protein sequence ID" value="MUP05519.1"/>
    <property type="molecule type" value="Genomic_DNA"/>
</dbReference>
<dbReference type="InterPro" id="IPR004013">
    <property type="entry name" value="PHP_dom"/>
</dbReference>
<name>A0A109CUA0_AGRVI</name>
<evidence type="ECO:0000256" key="7">
    <source>
        <dbReference type="ARBA" id="ARBA00049158"/>
    </source>
</evidence>
<keyword evidence="5 8" id="KW-0378">Hydrolase</keyword>
<dbReference type="OrthoDB" id="9775255at2"/>